<dbReference type="AlphaFoldDB" id="G3JST0"/>
<sequence>MDAHLLQPSHRAALNNAVLLQLQTLTQRPDNEAIWDAFHLLDCVQFHVQALDPDAVQAIHMGQQPQTLWTYIQSLYEQKRYTLVASWCRLALHSSLHQCAPTNPPTFLRRLLAALIELGQYADALTVLDSLPSDELTTRFLAFRLAVRAGDAALAQECLQCMATRADKDEARDALYACVREAQGAGDRVRTVEALRATAATWRGEVVVAANVPALLRCAIRLLQAEEAAEPLDAESFVSSETTAPPPDLHEKPGVLAASFVADHARDTHGNAVFSPAELRWFSANAYNLGVARCTVWAPGRLASLWESCLVFSQAAALLATPISEEDVKATDAEAATLTTLRCHFVLASLYVAEARLVQSEHTRSLYADVEKHAAAYTKLLTGSAAAAARCPDLLQKLGVLCVLHWEALLARQSHEHLPCIIQHARLCSDVDVLKALGGCVLQSEAPASGNSRGFPVKSSILKRIVNEIFTMDNFKSARLAQYLRCMVQVLLPMADDGPARALLEQAVQVAQESKQVGVAFPADEAQWLAAAAFNHGLTRYAVRQDMVACDGWLNTAFALAQHVGDDGQFAASLQLRRQTLMDSSRAGTL</sequence>
<dbReference type="PANTHER" id="PTHR40375:SF2">
    <property type="entry name" value="SPORULATION-SPECIFIC PROTEIN 22"/>
    <property type="match status" value="1"/>
</dbReference>
<dbReference type="STRING" id="983644.G3JST0"/>
<evidence type="ECO:0000313" key="1">
    <source>
        <dbReference type="EMBL" id="EGX88926.1"/>
    </source>
</evidence>
<name>G3JST0_CORMM</name>
<dbReference type="GO" id="GO:0090173">
    <property type="term" value="P:regulation of synaptonemal complex assembly"/>
    <property type="evidence" value="ECO:0007669"/>
    <property type="project" value="InterPro"/>
</dbReference>
<dbReference type="Proteomes" id="UP000001610">
    <property type="component" value="Unassembled WGS sequence"/>
</dbReference>
<dbReference type="InterPro" id="IPR039057">
    <property type="entry name" value="Spo22/ZIP4"/>
</dbReference>
<dbReference type="InParanoid" id="G3JST0"/>
<dbReference type="VEuPathDB" id="FungiDB:CCM_08973"/>
<accession>G3JST0</accession>
<gene>
    <name evidence="1" type="ORF">CCM_08973</name>
</gene>
<dbReference type="OrthoDB" id="65716at2759"/>
<organism evidence="1 2">
    <name type="scientific">Cordyceps militaris (strain CM01)</name>
    <name type="common">Caterpillar fungus</name>
    <dbReference type="NCBI Taxonomy" id="983644"/>
    <lineage>
        <taxon>Eukaryota</taxon>
        <taxon>Fungi</taxon>
        <taxon>Dikarya</taxon>
        <taxon>Ascomycota</taxon>
        <taxon>Pezizomycotina</taxon>
        <taxon>Sordariomycetes</taxon>
        <taxon>Hypocreomycetidae</taxon>
        <taxon>Hypocreales</taxon>
        <taxon>Cordycipitaceae</taxon>
        <taxon>Cordyceps</taxon>
    </lineage>
</organism>
<keyword evidence="2" id="KW-1185">Reference proteome</keyword>
<protein>
    <submittedName>
        <fullName evidence="1">Meiosis specific protein SPO22</fullName>
    </submittedName>
</protein>
<dbReference type="eggNOG" id="KOG4814">
    <property type="taxonomic scope" value="Eukaryota"/>
</dbReference>
<dbReference type="OMA" id="AFHLLDC"/>
<dbReference type="KEGG" id="cmt:CCM_08973"/>
<dbReference type="PANTHER" id="PTHR40375">
    <property type="entry name" value="SPORULATION-SPECIFIC PROTEIN 22"/>
    <property type="match status" value="1"/>
</dbReference>
<reference evidence="1 2" key="1">
    <citation type="journal article" date="2011" name="Genome Biol.">
        <title>Genome sequence of the insect pathogenic fungus Cordyceps militaris, a valued traditional Chinese medicine.</title>
        <authorList>
            <person name="Zheng P."/>
            <person name="Xia Y."/>
            <person name="Xiao G."/>
            <person name="Xiong C."/>
            <person name="Hu X."/>
            <person name="Zhang S."/>
            <person name="Zheng H."/>
            <person name="Huang Y."/>
            <person name="Zhou Y."/>
            <person name="Wang S."/>
            <person name="Zhao G.P."/>
            <person name="Liu X."/>
            <person name="St Leger R.J."/>
            <person name="Wang C."/>
        </authorList>
    </citation>
    <scope>NUCLEOTIDE SEQUENCE [LARGE SCALE GENOMIC DNA]</scope>
    <source>
        <strain evidence="1 2">CM01</strain>
    </source>
</reference>
<dbReference type="HOGENOM" id="CLU_032827_0_0_1"/>
<dbReference type="GeneID" id="18170977"/>
<dbReference type="EMBL" id="JH126405">
    <property type="protein sequence ID" value="EGX88926.1"/>
    <property type="molecule type" value="Genomic_DNA"/>
</dbReference>
<dbReference type="RefSeq" id="XP_006674171.1">
    <property type="nucleotide sequence ID" value="XM_006674108.1"/>
</dbReference>
<evidence type="ECO:0000313" key="2">
    <source>
        <dbReference type="Proteomes" id="UP000001610"/>
    </source>
</evidence>
<proteinExistence type="predicted"/>